<dbReference type="EMBL" id="JACAZE010000007">
    <property type="protein sequence ID" value="KAF7310714.1"/>
    <property type="molecule type" value="Genomic_DNA"/>
</dbReference>
<evidence type="ECO:0000256" key="11">
    <source>
        <dbReference type="ARBA" id="ARBA00023128"/>
    </source>
</evidence>
<dbReference type="PANTHER" id="PTHR16821">
    <property type="entry name" value="FRATAXIN"/>
    <property type="match status" value="1"/>
</dbReference>
<dbReference type="PROSITE" id="PS50810">
    <property type="entry name" value="FRATAXIN_2"/>
    <property type="match status" value="1"/>
</dbReference>
<sequence>MDVTSMLRAAALRSVRAVRPQTLRPAYHALPRRYQSSQPTPDKHASAKKAAQELTDNLQRDWDAKVIDYVQLLPKTRSPSPESYLIDVREPDEVIQGMIPSAVNLPLSVLANSLHLHSDAFKAQHGFEKPAKNQEITFYCRSGVRSTSACDVAKRNGYTNILNYKGSWLEWVEKGGEKSKHPQGPVLSLLGDCNSSFDPSTLPIERYHALSDETMDNLLHSLEELVDSVGTSGYEVEYHSGVLTLQLGDHGTYVINKQPPNKQIWLSSPFSGPKRYDYIEGTGLWVYSRDGQSLSDLLNQELSATLQRPVDVLESRE</sequence>
<dbReference type="GO" id="GO:0051537">
    <property type="term" value="F:2 iron, 2 sulfur cluster binding"/>
    <property type="evidence" value="ECO:0007669"/>
    <property type="project" value="TreeGrafter"/>
</dbReference>
<dbReference type="AlphaFoldDB" id="A0A8H6T4H9"/>
<reference evidence="15" key="1">
    <citation type="submission" date="2020-05" db="EMBL/GenBank/DDBJ databases">
        <title>Mycena genomes resolve the evolution of fungal bioluminescence.</title>
        <authorList>
            <person name="Tsai I.J."/>
        </authorList>
    </citation>
    <scope>NUCLEOTIDE SEQUENCE</scope>
    <source>
        <strain evidence="15">110903Hualien_Pintung</strain>
    </source>
</reference>
<feature type="region of interest" description="Disordered" evidence="13">
    <location>
        <begin position="30"/>
        <end position="53"/>
    </location>
</feature>
<evidence type="ECO:0000256" key="3">
    <source>
        <dbReference type="ARBA" id="ARBA00013107"/>
    </source>
</evidence>
<dbReference type="InterPro" id="IPR036873">
    <property type="entry name" value="Rhodanese-like_dom_sf"/>
</dbReference>
<evidence type="ECO:0000256" key="10">
    <source>
        <dbReference type="ARBA" id="ARBA00023065"/>
    </source>
</evidence>
<dbReference type="Pfam" id="PF00581">
    <property type="entry name" value="Rhodanese"/>
    <property type="match status" value="1"/>
</dbReference>
<dbReference type="InterPro" id="IPR001763">
    <property type="entry name" value="Rhodanese-like_dom"/>
</dbReference>
<proteinExistence type="inferred from homology"/>
<evidence type="ECO:0000256" key="8">
    <source>
        <dbReference type="ARBA" id="ARBA00023002"/>
    </source>
</evidence>
<dbReference type="NCBIfam" id="TIGR03422">
    <property type="entry name" value="mito_frataxin"/>
    <property type="match status" value="1"/>
</dbReference>
<evidence type="ECO:0000256" key="5">
    <source>
        <dbReference type="ARBA" id="ARBA00022448"/>
    </source>
</evidence>
<feature type="domain" description="Rhodanese" evidence="14">
    <location>
        <begin position="79"/>
        <end position="180"/>
    </location>
</feature>
<dbReference type="SMART" id="SM01219">
    <property type="entry name" value="Frataxin_Cyay"/>
    <property type="match status" value="1"/>
</dbReference>
<keyword evidence="6" id="KW-0410">Iron transport</keyword>
<dbReference type="SMART" id="SM00450">
    <property type="entry name" value="RHOD"/>
    <property type="match status" value="1"/>
</dbReference>
<dbReference type="PANTHER" id="PTHR16821:SF2">
    <property type="entry name" value="FRATAXIN, MITOCHONDRIAL"/>
    <property type="match status" value="1"/>
</dbReference>
<evidence type="ECO:0000259" key="14">
    <source>
        <dbReference type="PROSITE" id="PS50206"/>
    </source>
</evidence>
<dbReference type="GO" id="GO:0004322">
    <property type="term" value="F:ferroxidase activity"/>
    <property type="evidence" value="ECO:0007669"/>
    <property type="project" value="UniProtKB-EC"/>
</dbReference>
<keyword evidence="11" id="KW-0496">Mitochondrion</keyword>
<dbReference type="GO" id="GO:0034986">
    <property type="term" value="F:iron chaperone activity"/>
    <property type="evidence" value="ECO:0007669"/>
    <property type="project" value="TreeGrafter"/>
</dbReference>
<dbReference type="PRINTS" id="PR00904">
    <property type="entry name" value="FRATAXIN"/>
</dbReference>
<dbReference type="GO" id="GO:0016226">
    <property type="term" value="P:iron-sulfur cluster assembly"/>
    <property type="evidence" value="ECO:0007669"/>
    <property type="project" value="InterPro"/>
</dbReference>
<evidence type="ECO:0000313" key="15">
    <source>
        <dbReference type="EMBL" id="KAF7310714.1"/>
    </source>
</evidence>
<dbReference type="GO" id="GO:0006879">
    <property type="term" value="P:intracellular iron ion homeostasis"/>
    <property type="evidence" value="ECO:0007669"/>
    <property type="project" value="UniProtKB-KW"/>
</dbReference>
<keyword evidence="7" id="KW-0809">Transit peptide</keyword>
<comment type="catalytic activity">
    <reaction evidence="12">
        <text>4 Fe(2+) + O2 + 4 H(+) = 4 Fe(3+) + 2 H2O</text>
        <dbReference type="Rhea" id="RHEA:11148"/>
        <dbReference type="ChEBI" id="CHEBI:15377"/>
        <dbReference type="ChEBI" id="CHEBI:15378"/>
        <dbReference type="ChEBI" id="CHEBI:15379"/>
        <dbReference type="ChEBI" id="CHEBI:29033"/>
        <dbReference type="ChEBI" id="CHEBI:29034"/>
        <dbReference type="EC" id="1.16.3.1"/>
    </reaction>
</comment>
<evidence type="ECO:0000256" key="4">
    <source>
        <dbReference type="ARBA" id="ARBA00022434"/>
    </source>
</evidence>
<dbReference type="Gene3D" id="3.30.920.10">
    <property type="entry name" value="Frataxin/CyaY"/>
    <property type="match status" value="1"/>
</dbReference>
<dbReference type="PROSITE" id="PS01344">
    <property type="entry name" value="FRATAXIN_1"/>
    <property type="match status" value="1"/>
</dbReference>
<evidence type="ECO:0000256" key="12">
    <source>
        <dbReference type="ARBA" id="ARBA00047990"/>
    </source>
</evidence>
<evidence type="ECO:0000313" key="16">
    <source>
        <dbReference type="Proteomes" id="UP000613580"/>
    </source>
</evidence>
<dbReference type="InterPro" id="IPR020895">
    <property type="entry name" value="Frataxin_CS"/>
</dbReference>
<keyword evidence="16" id="KW-1185">Reference proteome</keyword>
<comment type="subcellular location">
    <subcellularLocation>
        <location evidence="1">Mitochondrion</location>
    </subcellularLocation>
</comment>
<comment type="caution">
    <text evidence="15">The sequence shown here is derived from an EMBL/GenBank/DDBJ whole genome shotgun (WGS) entry which is preliminary data.</text>
</comment>
<gene>
    <name evidence="15" type="ORF">HMN09_00614300</name>
</gene>
<dbReference type="InterPro" id="IPR036524">
    <property type="entry name" value="Frataxin/CyaY_sf"/>
</dbReference>
<dbReference type="Gene3D" id="3.40.250.10">
    <property type="entry name" value="Rhodanese-like domain"/>
    <property type="match status" value="1"/>
</dbReference>
<dbReference type="CDD" id="cd00503">
    <property type="entry name" value="Frataxin"/>
    <property type="match status" value="1"/>
</dbReference>
<evidence type="ECO:0000256" key="7">
    <source>
        <dbReference type="ARBA" id="ARBA00022946"/>
    </source>
</evidence>
<keyword evidence="8" id="KW-0560">Oxidoreductase</keyword>
<dbReference type="PROSITE" id="PS50206">
    <property type="entry name" value="RHODANESE_3"/>
    <property type="match status" value="1"/>
</dbReference>
<evidence type="ECO:0000256" key="6">
    <source>
        <dbReference type="ARBA" id="ARBA00022496"/>
    </source>
</evidence>
<dbReference type="GO" id="GO:0008199">
    <property type="term" value="F:ferric iron binding"/>
    <property type="evidence" value="ECO:0007669"/>
    <property type="project" value="InterPro"/>
</dbReference>
<name>A0A8H6T4H9_MYCCL</name>
<organism evidence="15 16">
    <name type="scientific">Mycena chlorophos</name>
    <name type="common">Agaric fungus</name>
    <name type="synonym">Agaricus chlorophos</name>
    <dbReference type="NCBI Taxonomy" id="658473"/>
    <lineage>
        <taxon>Eukaryota</taxon>
        <taxon>Fungi</taxon>
        <taxon>Dikarya</taxon>
        <taxon>Basidiomycota</taxon>
        <taxon>Agaricomycotina</taxon>
        <taxon>Agaricomycetes</taxon>
        <taxon>Agaricomycetidae</taxon>
        <taxon>Agaricales</taxon>
        <taxon>Marasmiineae</taxon>
        <taxon>Mycenaceae</taxon>
        <taxon>Mycena</taxon>
    </lineage>
</organism>
<evidence type="ECO:0000256" key="9">
    <source>
        <dbReference type="ARBA" id="ARBA00023004"/>
    </source>
</evidence>
<comment type="similarity">
    <text evidence="2">Belongs to the frataxin family.</text>
</comment>
<dbReference type="NCBIfam" id="TIGR03421">
    <property type="entry name" value="FeS_CyaY"/>
    <property type="match status" value="1"/>
</dbReference>
<dbReference type="GO" id="GO:0005739">
    <property type="term" value="C:mitochondrion"/>
    <property type="evidence" value="ECO:0007669"/>
    <property type="project" value="UniProtKB-SubCell"/>
</dbReference>
<dbReference type="EC" id="1.16.3.1" evidence="3"/>
<dbReference type="CDD" id="cd01519">
    <property type="entry name" value="RHOD_HSP67B2"/>
    <property type="match status" value="1"/>
</dbReference>
<dbReference type="GO" id="GO:0006826">
    <property type="term" value="P:iron ion transport"/>
    <property type="evidence" value="ECO:0007669"/>
    <property type="project" value="UniProtKB-KW"/>
</dbReference>
<keyword evidence="4" id="KW-0409">Iron storage</keyword>
<protein>
    <recommendedName>
        <fullName evidence="3">ferroxidase</fullName>
        <ecNumber evidence="3">1.16.3.1</ecNumber>
    </recommendedName>
</protein>
<dbReference type="OrthoDB" id="566238at2759"/>
<dbReference type="InterPro" id="IPR002908">
    <property type="entry name" value="Frataxin/CyaY"/>
</dbReference>
<accession>A0A8H6T4H9</accession>
<evidence type="ECO:0000256" key="2">
    <source>
        <dbReference type="ARBA" id="ARBA00008183"/>
    </source>
</evidence>
<keyword evidence="9" id="KW-0408">Iron</keyword>
<dbReference type="SUPFAM" id="SSF52821">
    <property type="entry name" value="Rhodanese/Cell cycle control phosphatase"/>
    <property type="match status" value="1"/>
</dbReference>
<evidence type="ECO:0000256" key="13">
    <source>
        <dbReference type="SAM" id="MobiDB-lite"/>
    </source>
</evidence>
<dbReference type="Proteomes" id="UP000613580">
    <property type="component" value="Unassembled WGS sequence"/>
</dbReference>
<keyword evidence="5" id="KW-0813">Transport</keyword>
<dbReference type="GO" id="GO:0008198">
    <property type="term" value="F:ferrous iron binding"/>
    <property type="evidence" value="ECO:0007669"/>
    <property type="project" value="TreeGrafter"/>
</dbReference>
<keyword evidence="10" id="KW-0406">Ion transport</keyword>
<dbReference type="InterPro" id="IPR017789">
    <property type="entry name" value="Frataxin"/>
</dbReference>
<dbReference type="Pfam" id="PF01491">
    <property type="entry name" value="Frataxin_Cyay"/>
    <property type="match status" value="1"/>
</dbReference>
<evidence type="ECO:0000256" key="1">
    <source>
        <dbReference type="ARBA" id="ARBA00004173"/>
    </source>
</evidence>
<dbReference type="SUPFAM" id="SSF55387">
    <property type="entry name" value="Frataxin/Nqo15-like"/>
    <property type="match status" value="1"/>
</dbReference>